<proteinExistence type="predicted"/>
<sequence length="129" mass="15290">MIVVARYTNFVAPRFIHKSKRNHEVNLLDRMLFLQSQGLMKISLHKAVQAEIYSILRVGRIRVKGPVGKRIAKEFPHHVIMHFVHKYFDLFDIEYMDSLKSINFTDKETYKNLLSQEIEYHLGMKNQSI</sequence>
<evidence type="ECO:0000313" key="1">
    <source>
        <dbReference type="EMBL" id="MDQ0157385.1"/>
    </source>
</evidence>
<dbReference type="Proteomes" id="UP001231362">
    <property type="component" value="Unassembled WGS sequence"/>
</dbReference>
<accession>A0ABT9V8X0</accession>
<evidence type="ECO:0000313" key="2">
    <source>
        <dbReference type="Proteomes" id="UP001231362"/>
    </source>
</evidence>
<dbReference type="EMBL" id="JAUSTU010000026">
    <property type="protein sequence ID" value="MDQ0157385.1"/>
    <property type="molecule type" value="Genomic_DNA"/>
</dbReference>
<keyword evidence="2" id="KW-1185">Reference proteome</keyword>
<reference evidence="1 2" key="1">
    <citation type="submission" date="2023-07" db="EMBL/GenBank/DDBJ databases">
        <title>Genomic Encyclopedia of Type Strains, Phase IV (KMG-IV): sequencing the most valuable type-strain genomes for metagenomic binning, comparative biology and taxonomic classification.</title>
        <authorList>
            <person name="Goeker M."/>
        </authorList>
    </citation>
    <scope>NUCLEOTIDE SEQUENCE [LARGE SCALE GENOMIC DNA]</scope>
    <source>
        <strain evidence="1 2">DSM 23948</strain>
    </source>
</reference>
<gene>
    <name evidence="1" type="ORF">J2S07_003720</name>
</gene>
<protein>
    <submittedName>
        <fullName evidence="1">Uncharacterized protein</fullName>
    </submittedName>
</protein>
<name>A0ABT9V8X0_9BACL</name>
<dbReference type="RefSeq" id="WP_307151853.1">
    <property type="nucleotide sequence ID" value="NZ_JAUSTU010000026.1"/>
</dbReference>
<organism evidence="1 2">
    <name type="scientific">Anoxybacillus andreesenii</name>
    <dbReference type="NCBI Taxonomy" id="1325932"/>
    <lineage>
        <taxon>Bacteria</taxon>
        <taxon>Bacillati</taxon>
        <taxon>Bacillota</taxon>
        <taxon>Bacilli</taxon>
        <taxon>Bacillales</taxon>
        <taxon>Anoxybacillaceae</taxon>
        <taxon>Anoxybacillus</taxon>
    </lineage>
</organism>
<comment type="caution">
    <text evidence="1">The sequence shown here is derived from an EMBL/GenBank/DDBJ whole genome shotgun (WGS) entry which is preliminary data.</text>
</comment>